<sequence length="358" mass="40523">MLPEYEIRSSFSKSVSLALDKSTNKYVALKKIAVDKYNDENFKKICEEVKIIKDLQHENVVQICAVFVKDLEVHTVYPFFCFGSAKEAIKNFFSSGFPEIICALILKDLLLAVEYLHSRGIIHRGIRASHILLNQKRAVLSGFRDATSLIQNGERIKILYTLPLHSAKSINWFAPELLEQNLYGYSEKSDVYSIGITVCELANGIAPFGDLPTTLMLTEKIRGNQPSLLDSSTFPSEEIIFQAMDSGIGIGEAWAADNTRQVYSKRLLSDPFHKFAEECMARNPENRPSVNQLLTQHLFFKQCRNTNLEDQLKQILQPVDLNKLSLENIAQKNIGDSDNDLIRDIASLNIQANAEWDF</sequence>
<evidence type="ECO:0000259" key="2">
    <source>
        <dbReference type="PROSITE" id="PS50011"/>
    </source>
</evidence>
<organism evidence="3 4">
    <name type="scientific">Chironomus riparius</name>
    <dbReference type="NCBI Taxonomy" id="315576"/>
    <lineage>
        <taxon>Eukaryota</taxon>
        <taxon>Metazoa</taxon>
        <taxon>Ecdysozoa</taxon>
        <taxon>Arthropoda</taxon>
        <taxon>Hexapoda</taxon>
        <taxon>Insecta</taxon>
        <taxon>Pterygota</taxon>
        <taxon>Neoptera</taxon>
        <taxon>Endopterygota</taxon>
        <taxon>Diptera</taxon>
        <taxon>Nematocera</taxon>
        <taxon>Chironomoidea</taxon>
        <taxon>Chironomidae</taxon>
        <taxon>Chironominae</taxon>
        <taxon>Chironomus</taxon>
    </lineage>
</organism>
<dbReference type="Gene3D" id="3.30.200.20">
    <property type="entry name" value="Phosphorylase Kinase, domain 1"/>
    <property type="match status" value="1"/>
</dbReference>
<comment type="similarity">
    <text evidence="1">Belongs to the protein kinase superfamily. STE Ser/Thr protein kinase family. STE20 subfamily.</text>
</comment>
<dbReference type="OrthoDB" id="840771at2759"/>
<protein>
    <recommendedName>
        <fullName evidence="2">Protein kinase domain-containing protein</fullName>
    </recommendedName>
</protein>
<dbReference type="InterPro" id="IPR047173">
    <property type="entry name" value="STRAD_A/B-like"/>
</dbReference>
<evidence type="ECO:0000256" key="1">
    <source>
        <dbReference type="ARBA" id="ARBA00008874"/>
    </source>
</evidence>
<dbReference type="InterPro" id="IPR000719">
    <property type="entry name" value="Prot_kinase_dom"/>
</dbReference>
<dbReference type="Gene3D" id="1.10.510.10">
    <property type="entry name" value="Transferase(Phosphotransferase) domain 1"/>
    <property type="match status" value="1"/>
</dbReference>
<dbReference type="GO" id="GO:0006611">
    <property type="term" value="P:protein export from nucleus"/>
    <property type="evidence" value="ECO:0007669"/>
    <property type="project" value="TreeGrafter"/>
</dbReference>
<evidence type="ECO:0000313" key="3">
    <source>
        <dbReference type="EMBL" id="CAG9802877.1"/>
    </source>
</evidence>
<dbReference type="Proteomes" id="UP001153620">
    <property type="component" value="Chromosome 2"/>
</dbReference>
<dbReference type="SUPFAM" id="SSF56112">
    <property type="entry name" value="Protein kinase-like (PK-like)"/>
    <property type="match status" value="1"/>
</dbReference>
<feature type="domain" description="Protein kinase" evidence="2">
    <location>
        <begin position="1"/>
        <end position="300"/>
    </location>
</feature>
<reference evidence="3" key="2">
    <citation type="submission" date="2022-10" db="EMBL/GenBank/DDBJ databases">
        <authorList>
            <consortium name="ENA_rothamsted_submissions"/>
            <consortium name="culmorum"/>
            <person name="King R."/>
        </authorList>
    </citation>
    <scope>NUCLEOTIDE SEQUENCE</scope>
</reference>
<dbReference type="PANTHER" id="PTHR48014">
    <property type="entry name" value="SERINE/THREONINE-PROTEIN KINASE FRAY2"/>
    <property type="match status" value="1"/>
</dbReference>
<name>A0A9N9WNQ4_9DIPT</name>
<dbReference type="PROSITE" id="PS50011">
    <property type="entry name" value="PROTEIN_KINASE_DOM"/>
    <property type="match status" value="1"/>
</dbReference>
<gene>
    <name evidence="3" type="ORF">CHIRRI_LOCUS5782</name>
</gene>
<dbReference type="AlphaFoldDB" id="A0A9N9WNQ4"/>
<dbReference type="GO" id="GO:1902554">
    <property type="term" value="C:serine/threonine protein kinase complex"/>
    <property type="evidence" value="ECO:0007669"/>
    <property type="project" value="TreeGrafter"/>
</dbReference>
<dbReference type="PANTHER" id="PTHR48014:SF21">
    <property type="entry name" value="SERINE_THREONINE-PROTEIN KINASE FRAY2"/>
    <property type="match status" value="1"/>
</dbReference>
<keyword evidence="4" id="KW-1185">Reference proteome</keyword>
<reference evidence="3" key="1">
    <citation type="submission" date="2022-01" db="EMBL/GenBank/DDBJ databases">
        <authorList>
            <person name="King R."/>
        </authorList>
    </citation>
    <scope>NUCLEOTIDE SEQUENCE</scope>
</reference>
<dbReference type="GO" id="GO:0043539">
    <property type="term" value="F:protein serine/threonine kinase activator activity"/>
    <property type="evidence" value="ECO:0007669"/>
    <property type="project" value="InterPro"/>
</dbReference>
<dbReference type="InterPro" id="IPR011009">
    <property type="entry name" value="Kinase-like_dom_sf"/>
</dbReference>
<proteinExistence type="inferred from homology"/>
<dbReference type="Pfam" id="PF00069">
    <property type="entry name" value="Pkinase"/>
    <property type="match status" value="1"/>
</dbReference>
<accession>A0A9N9WNQ4</accession>
<dbReference type="GO" id="GO:0004672">
    <property type="term" value="F:protein kinase activity"/>
    <property type="evidence" value="ECO:0007669"/>
    <property type="project" value="InterPro"/>
</dbReference>
<evidence type="ECO:0000313" key="4">
    <source>
        <dbReference type="Proteomes" id="UP001153620"/>
    </source>
</evidence>
<dbReference type="EMBL" id="OU895878">
    <property type="protein sequence ID" value="CAG9802877.1"/>
    <property type="molecule type" value="Genomic_DNA"/>
</dbReference>
<dbReference type="GO" id="GO:0005524">
    <property type="term" value="F:ATP binding"/>
    <property type="evidence" value="ECO:0007669"/>
    <property type="project" value="InterPro"/>
</dbReference>